<feature type="domain" description="Glycosyl transferase family 1" evidence="1">
    <location>
        <begin position="188"/>
        <end position="349"/>
    </location>
</feature>
<dbReference type="InterPro" id="IPR023881">
    <property type="entry name" value="Thiol_BshA"/>
</dbReference>
<dbReference type="PANTHER" id="PTHR45947:SF3">
    <property type="entry name" value="SULFOQUINOVOSYL TRANSFERASE SQD2"/>
    <property type="match status" value="1"/>
</dbReference>
<dbReference type="InterPro" id="IPR050194">
    <property type="entry name" value="Glycosyltransferase_grp1"/>
</dbReference>
<evidence type="ECO:0000259" key="1">
    <source>
        <dbReference type="Pfam" id="PF00534"/>
    </source>
</evidence>
<dbReference type="Gene3D" id="3.40.50.2000">
    <property type="entry name" value="Glycogen Phosphorylase B"/>
    <property type="match status" value="2"/>
</dbReference>
<reference evidence="3 4" key="1">
    <citation type="submission" date="2014-02" db="EMBL/GenBank/DDBJ databases">
        <title>Draft genome sequence of Lysinibacillus sinduriensis JCM 15800.</title>
        <authorList>
            <person name="Zhang F."/>
            <person name="Wang G."/>
            <person name="Zhang L."/>
        </authorList>
    </citation>
    <scope>NUCLEOTIDE SEQUENCE [LARGE SCALE GENOMIC DNA]</scope>
    <source>
        <strain evidence="3 4">JCM 15800</strain>
    </source>
</reference>
<keyword evidence="4" id="KW-1185">Reference proteome</keyword>
<feature type="domain" description="Glycosyltransferase subfamily 4-like N-terminal" evidence="2">
    <location>
        <begin position="14"/>
        <end position="178"/>
    </location>
</feature>
<dbReference type="EMBL" id="JPVO01000055">
    <property type="protein sequence ID" value="KGR74159.1"/>
    <property type="molecule type" value="Genomic_DNA"/>
</dbReference>
<evidence type="ECO:0000313" key="3">
    <source>
        <dbReference type="EMBL" id="KGR74159.1"/>
    </source>
</evidence>
<dbReference type="Proteomes" id="UP000030408">
    <property type="component" value="Unassembled WGS sequence"/>
</dbReference>
<gene>
    <name evidence="3" type="ORF">CD33_19395</name>
</gene>
<dbReference type="NCBIfam" id="TIGR03999">
    <property type="entry name" value="thiol_BshA"/>
    <property type="match status" value="1"/>
</dbReference>
<dbReference type="SUPFAM" id="SSF53756">
    <property type="entry name" value="UDP-Glycosyltransferase/glycogen phosphorylase"/>
    <property type="match status" value="1"/>
</dbReference>
<dbReference type="Pfam" id="PF13439">
    <property type="entry name" value="Glyco_transf_4"/>
    <property type="match status" value="1"/>
</dbReference>
<proteinExistence type="predicted"/>
<dbReference type="AlphaFoldDB" id="A0A0A3HP43"/>
<dbReference type="InterPro" id="IPR028098">
    <property type="entry name" value="Glyco_trans_4-like_N"/>
</dbReference>
<dbReference type="RefSeq" id="WP_036203690.1">
    <property type="nucleotide sequence ID" value="NZ_AVCY01000001.1"/>
</dbReference>
<sequence length="378" mass="42100">MRRLKIGITCYPTVGGSGVLATELGKMLAERGHEIHFITSSVPFRLNKIYPNVFFHEVEVNNYSVFQYPPYDLALASKMADVIKEKKLDVLHVHYAIPHAVCAVLAREMSGENIGILTTLHGTDISVLGQDSTMAQAIKYGIEKSDIVTTVSDALKEQTYQLIDPKKEIETVYNFVDESVFKPIDSSNLKTQYGIGENERVLIHVSNFRKIKNVPDIINTFFKVREEMPAKLLLVGDGPEKQRMVDLVKCSPFKEDVLFLGKQENVAELYGLSDLKLLLSETESFGLVLLEGMACGVPGIGTNVGGIPEVIQHGENGFIVEPGDVAGAARYAIELLQDEEKLIQFRQAAITSIQTKFLAKPIIDHYEQLYERLVALRV</sequence>
<accession>A0A0A3HP43</accession>
<dbReference type="InterPro" id="IPR001296">
    <property type="entry name" value="Glyco_trans_1"/>
</dbReference>
<dbReference type="GO" id="GO:0071793">
    <property type="term" value="P:bacillithiol biosynthetic process"/>
    <property type="evidence" value="ECO:0007669"/>
    <property type="project" value="InterPro"/>
</dbReference>
<organism evidence="3 4">
    <name type="scientific">Ureibacillus sinduriensis BLB-1 = JCM 15800</name>
    <dbReference type="NCBI Taxonomy" id="1384057"/>
    <lineage>
        <taxon>Bacteria</taxon>
        <taxon>Bacillati</taxon>
        <taxon>Bacillota</taxon>
        <taxon>Bacilli</taxon>
        <taxon>Bacillales</taxon>
        <taxon>Caryophanaceae</taxon>
        <taxon>Ureibacillus</taxon>
    </lineage>
</organism>
<evidence type="ECO:0000313" key="4">
    <source>
        <dbReference type="Proteomes" id="UP000030408"/>
    </source>
</evidence>
<evidence type="ECO:0000259" key="2">
    <source>
        <dbReference type="Pfam" id="PF13439"/>
    </source>
</evidence>
<comment type="caution">
    <text evidence="3">The sequence shown here is derived from an EMBL/GenBank/DDBJ whole genome shotgun (WGS) entry which is preliminary data.</text>
</comment>
<dbReference type="STRING" id="1384057.CD33_19395"/>
<name>A0A0A3HP43_9BACL</name>
<dbReference type="PANTHER" id="PTHR45947">
    <property type="entry name" value="SULFOQUINOVOSYL TRANSFERASE SQD2"/>
    <property type="match status" value="1"/>
</dbReference>
<dbReference type="eggNOG" id="COG0438">
    <property type="taxonomic scope" value="Bacteria"/>
</dbReference>
<dbReference type="GO" id="GO:0016757">
    <property type="term" value="F:glycosyltransferase activity"/>
    <property type="evidence" value="ECO:0007669"/>
    <property type="project" value="InterPro"/>
</dbReference>
<dbReference type="Pfam" id="PF00534">
    <property type="entry name" value="Glycos_transf_1"/>
    <property type="match status" value="1"/>
</dbReference>
<dbReference type="OrthoDB" id="9810929at2"/>
<protein>
    <submittedName>
        <fullName evidence="3">N-acetyl-alpha-D-glucosaminyl L-malate synthase</fullName>
    </submittedName>
</protein>